<keyword evidence="3" id="KW-1185">Reference proteome</keyword>
<feature type="compositionally biased region" description="Basic and acidic residues" evidence="1">
    <location>
        <begin position="189"/>
        <end position="199"/>
    </location>
</feature>
<dbReference type="EMBL" id="JAPDRK010000021">
    <property type="protein sequence ID" value="KAJ9603560.1"/>
    <property type="molecule type" value="Genomic_DNA"/>
</dbReference>
<gene>
    <name evidence="2" type="ORF">H2200_011746</name>
</gene>
<proteinExistence type="predicted"/>
<feature type="region of interest" description="Disordered" evidence="1">
    <location>
        <begin position="1"/>
        <end position="37"/>
    </location>
</feature>
<comment type="caution">
    <text evidence="2">The sequence shown here is derived from an EMBL/GenBank/DDBJ whole genome shotgun (WGS) entry which is preliminary data.</text>
</comment>
<feature type="region of interest" description="Disordered" evidence="1">
    <location>
        <begin position="179"/>
        <end position="204"/>
    </location>
</feature>
<reference evidence="2" key="1">
    <citation type="submission" date="2022-10" db="EMBL/GenBank/DDBJ databases">
        <title>Culturing micro-colonial fungi from biological soil crusts in the Mojave desert and describing Neophaeococcomyces mojavensis, and introducing the new genera and species Taxawa tesnikishii.</title>
        <authorList>
            <person name="Kurbessoian T."/>
            <person name="Stajich J.E."/>
        </authorList>
    </citation>
    <scope>NUCLEOTIDE SEQUENCE</scope>
    <source>
        <strain evidence="2">TK_41</strain>
    </source>
</reference>
<accession>A0AA39CCT4</accession>
<dbReference type="Proteomes" id="UP001172673">
    <property type="component" value="Unassembled WGS sequence"/>
</dbReference>
<evidence type="ECO:0000256" key="1">
    <source>
        <dbReference type="SAM" id="MobiDB-lite"/>
    </source>
</evidence>
<evidence type="ECO:0000313" key="3">
    <source>
        <dbReference type="Proteomes" id="UP001172673"/>
    </source>
</evidence>
<organism evidence="2 3">
    <name type="scientific">Cladophialophora chaetospira</name>
    <dbReference type="NCBI Taxonomy" id="386627"/>
    <lineage>
        <taxon>Eukaryota</taxon>
        <taxon>Fungi</taxon>
        <taxon>Dikarya</taxon>
        <taxon>Ascomycota</taxon>
        <taxon>Pezizomycotina</taxon>
        <taxon>Eurotiomycetes</taxon>
        <taxon>Chaetothyriomycetidae</taxon>
        <taxon>Chaetothyriales</taxon>
        <taxon>Herpotrichiellaceae</taxon>
        <taxon>Cladophialophora</taxon>
    </lineage>
</organism>
<name>A0AA39CCT4_9EURO</name>
<feature type="compositionally biased region" description="Polar residues" evidence="1">
    <location>
        <begin position="21"/>
        <end position="32"/>
    </location>
</feature>
<sequence length="246" mass="26644">MIDTAAKEASSCSDTLPKRPNTPSSVYSSTYGNEEFGIDDWPANVEAALKDARYDDRGFLVGFENTAAYTCPRPAPSPPQSIHPVLTAACSPPSPPPNGPLPLLPICEMPNAMSYEAIAPWTSGPPSSLPASSVELSQTYRNGYLSQCIEGKQPVKKRGRYNLQGYWLARGTLKGLVQHQPDSSSEETVQEKEPTKSTDDTGSSRLLFSRVKNSVRRSGTSARLSMLKGIEEFARAGERVGYIPST</sequence>
<dbReference type="AlphaFoldDB" id="A0AA39CCT4"/>
<evidence type="ECO:0000313" key="2">
    <source>
        <dbReference type="EMBL" id="KAJ9603560.1"/>
    </source>
</evidence>
<protein>
    <submittedName>
        <fullName evidence="2">Uncharacterized protein</fullName>
    </submittedName>
</protein>